<feature type="domain" description="SEC7" evidence="7">
    <location>
        <begin position="407"/>
        <end position="569"/>
    </location>
</feature>
<dbReference type="EMBL" id="OZ035823">
    <property type="protein sequence ID" value="CAL1569300.1"/>
    <property type="molecule type" value="Genomic_DNA"/>
</dbReference>
<comment type="subcellular location">
    <subcellularLocation>
        <location evidence="1">Cell projection</location>
        <location evidence="1">Ruffle membrane</location>
    </subcellularLocation>
</comment>
<dbReference type="InterPro" id="IPR000904">
    <property type="entry name" value="Sec7_dom"/>
</dbReference>
<dbReference type="Pfam" id="PF15410">
    <property type="entry name" value="PH_9"/>
    <property type="match status" value="1"/>
</dbReference>
<dbReference type="GO" id="GO:0005543">
    <property type="term" value="F:phospholipid binding"/>
    <property type="evidence" value="ECO:0007669"/>
    <property type="project" value="InterPro"/>
</dbReference>
<proteinExistence type="predicted"/>
<dbReference type="PROSITE" id="PS50003">
    <property type="entry name" value="PH_DOMAIN"/>
    <property type="match status" value="1"/>
</dbReference>
<feature type="region of interest" description="Disordered" evidence="5">
    <location>
        <begin position="1"/>
        <end position="49"/>
    </location>
</feature>
<dbReference type="SUPFAM" id="SSF48425">
    <property type="entry name" value="Sec7 domain"/>
    <property type="match status" value="1"/>
</dbReference>
<gene>
    <name evidence="8" type="ORF">KC01_LOCUS1758</name>
</gene>
<dbReference type="SMART" id="SM00233">
    <property type="entry name" value="PH"/>
    <property type="match status" value="1"/>
</dbReference>
<feature type="compositionally biased region" description="Acidic residues" evidence="5">
    <location>
        <begin position="389"/>
        <end position="399"/>
    </location>
</feature>
<dbReference type="InterPro" id="IPR001605">
    <property type="entry name" value="PH_dom-spectrin-type"/>
</dbReference>
<evidence type="ECO:0000256" key="2">
    <source>
        <dbReference type="ARBA" id="ARBA00022475"/>
    </source>
</evidence>
<accession>A0AAV2IW97</accession>
<evidence type="ECO:0000256" key="1">
    <source>
        <dbReference type="ARBA" id="ARBA00004632"/>
    </source>
</evidence>
<dbReference type="InterPro" id="IPR023394">
    <property type="entry name" value="Sec7_C_sf"/>
</dbReference>
<dbReference type="Pfam" id="PF01369">
    <property type="entry name" value="Sec7"/>
    <property type="match status" value="1"/>
</dbReference>
<keyword evidence="4" id="KW-0472">Membrane</keyword>
<evidence type="ECO:0008006" key="10">
    <source>
        <dbReference type="Google" id="ProtNLM"/>
    </source>
</evidence>
<dbReference type="GO" id="GO:0005085">
    <property type="term" value="F:guanyl-nucleotide exchange factor activity"/>
    <property type="evidence" value="ECO:0007669"/>
    <property type="project" value="UniProtKB-KW"/>
</dbReference>
<dbReference type="PANTHER" id="PTHR10663">
    <property type="entry name" value="GUANYL-NUCLEOTIDE EXCHANGE FACTOR"/>
    <property type="match status" value="1"/>
</dbReference>
<evidence type="ECO:0000259" key="6">
    <source>
        <dbReference type="PROSITE" id="PS50003"/>
    </source>
</evidence>
<name>A0AAV2IW97_KNICA</name>
<dbReference type="SUPFAM" id="SSF50729">
    <property type="entry name" value="PH domain-like"/>
    <property type="match status" value="1"/>
</dbReference>
<evidence type="ECO:0000313" key="9">
    <source>
        <dbReference type="Proteomes" id="UP001497482"/>
    </source>
</evidence>
<feature type="domain" description="PH" evidence="6">
    <location>
        <begin position="612"/>
        <end position="719"/>
    </location>
</feature>
<feature type="compositionally biased region" description="Basic and acidic residues" evidence="5">
    <location>
        <begin position="366"/>
        <end position="375"/>
    </location>
</feature>
<dbReference type="Gene3D" id="2.30.29.30">
    <property type="entry name" value="Pleckstrin-homology domain (PH domain)/Phosphotyrosine-binding domain (PTB)"/>
    <property type="match status" value="1"/>
</dbReference>
<keyword evidence="9" id="KW-1185">Reference proteome</keyword>
<dbReference type="InterPro" id="IPR001849">
    <property type="entry name" value="PH_domain"/>
</dbReference>
<organism evidence="8 9">
    <name type="scientific">Knipowitschia caucasica</name>
    <name type="common">Caucasian dwarf goby</name>
    <name type="synonym">Pomatoschistus caucasicus</name>
    <dbReference type="NCBI Taxonomy" id="637954"/>
    <lineage>
        <taxon>Eukaryota</taxon>
        <taxon>Metazoa</taxon>
        <taxon>Chordata</taxon>
        <taxon>Craniata</taxon>
        <taxon>Vertebrata</taxon>
        <taxon>Euteleostomi</taxon>
        <taxon>Actinopterygii</taxon>
        <taxon>Neopterygii</taxon>
        <taxon>Teleostei</taxon>
        <taxon>Neoteleostei</taxon>
        <taxon>Acanthomorphata</taxon>
        <taxon>Gobiaria</taxon>
        <taxon>Gobiiformes</taxon>
        <taxon>Gobioidei</taxon>
        <taxon>Gobiidae</taxon>
        <taxon>Gobiinae</taxon>
        <taxon>Knipowitschia</taxon>
    </lineage>
</organism>
<dbReference type="PANTHER" id="PTHR10663:SF338">
    <property type="entry name" value="PH AND SEC7 DOMAIN-CONTAINING PROTEIN 4"/>
    <property type="match status" value="1"/>
</dbReference>
<dbReference type="Proteomes" id="UP001497482">
    <property type="component" value="Chromosome 1"/>
</dbReference>
<dbReference type="GO" id="GO:0032012">
    <property type="term" value="P:regulation of ARF protein signal transduction"/>
    <property type="evidence" value="ECO:0007669"/>
    <property type="project" value="InterPro"/>
</dbReference>
<dbReference type="PRINTS" id="PR00683">
    <property type="entry name" value="SPECTRINPH"/>
</dbReference>
<dbReference type="InterPro" id="IPR011993">
    <property type="entry name" value="PH-like_dom_sf"/>
</dbReference>
<dbReference type="GO" id="GO:0032587">
    <property type="term" value="C:ruffle membrane"/>
    <property type="evidence" value="ECO:0007669"/>
    <property type="project" value="UniProtKB-SubCell"/>
</dbReference>
<dbReference type="Gene3D" id="1.10.1000.11">
    <property type="entry name" value="Arf Nucleotide-binding Site Opener,domain 2"/>
    <property type="match status" value="1"/>
</dbReference>
<keyword evidence="2" id="KW-1003">Cell membrane</keyword>
<dbReference type="AlphaFoldDB" id="A0AAV2IW97"/>
<evidence type="ECO:0000256" key="5">
    <source>
        <dbReference type="SAM" id="MobiDB-lite"/>
    </source>
</evidence>
<reference evidence="8 9" key="1">
    <citation type="submission" date="2024-04" db="EMBL/GenBank/DDBJ databases">
        <authorList>
            <person name="Waldvogel A.-M."/>
            <person name="Schoenle A."/>
        </authorList>
    </citation>
    <scope>NUCLEOTIDE SEQUENCE [LARGE SCALE GENOMIC DNA]</scope>
</reference>
<feature type="region of interest" description="Disordered" evidence="5">
    <location>
        <begin position="344"/>
        <end position="415"/>
    </location>
</feature>
<feature type="region of interest" description="Disordered" evidence="5">
    <location>
        <begin position="241"/>
        <end position="260"/>
    </location>
</feature>
<evidence type="ECO:0000259" key="7">
    <source>
        <dbReference type="PROSITE" id="PS50190"/>
    </source>
</evidence>
<dbReference type="InterPro" id="IPR041681">
    <property type="entry name" value="PH_9"/>
</dbReference>
<evidence type="ECO:0000256" key="4">
    <source>
        <dbReference type="ARBA" id="ARBA00023136"/>
    </source>
</evidence>
<evidence type="ECO:0000313" key="8">
    <source>
        <dbReference type="EMBL" id="CAL1569300.1"/>
    </source>
</evidence>
<feature type="region of interest" description="Disordered" evidence="5">
    <location>
        <begin position="839"/>
        <end position="877"/>
    </location>
</feature>
<dbReference type="CDD" id="cd00171">
    <property type="entry name" value="Sec7"/>
    <property type="match status" value="1"/>
</dbReference>
<feature type="region of interest" description="Disordered" evidence="5">
    <location>
        <begin position="283"/>
        <end position="303"/>
    </location>
</feature>
<dbReference type="CDD" id="cd13295">
    <property type="entry name" value="PH_EFA6"/>
    <property type="match status" value="1"/>
</dbReference>
<feature type="compositionally biased region" description="Basic and acidic residues" evidence="5">
    <location>
        <begin position="31"/>
        <end position="49"/>
    </location>
</feature>
<protein>
    <recommendedName>
        <fullName evidence="10">PH and SEC7 domain-containing protein 4-like</fullName>
    </recommendedName>
</protein>
<dbReference type="InterPro" id="IPR035999">
    <property type="entry name" value="Sec7_dom_sf"/>
</dbReference>
<keyword evidence="3" id="KW-0344">Guanine-nucleotide releasing factor</keyword>
<dbReference type="FunFam" id="2.30.29.30:FF:000267">
    <property type="entry name" value="PH and SEC7 domain-containing protein 4"/>
    <property type="match status" value="1"/>
</dbReference>
<evidence type="ECO:0000256" key="3">
    <source>
        <dbReference type="ARBA" id="ARBA00022658"/>
    </source>
</evidence>
<feature type="compositionally biased region" description="Acidic residues" evidence="5">
    <location>
        <begin position="291"/>
        <end position="300"/>
    </location>
</feature>
<dbReference type="SMART" id="SM00222">
    <property type="entry name" value="Sec7"/>
    <property type="match status" value="1"/>
</dbReference>
<dbReference type="PROSITE" id="PS50190">
    <property type="entry name" value="SEC7"/>
    <property type="match status" value="1"/>
</dbReference>
<feature type="compositionally biased region" description="Polar residues" evidence="5">
    <location>
        <begin position="403"/>
        <end position="414"/>
    </location>
</feature>
<sequence>MEEEDLCSSRPRQDPSAERQYLNGQAGGVVAEERGAGEGESADSDKETWEQIVWPVCTAAVDWAGTRTSATASPLVTDGVSSNQLDSDPVTQALKASFPIRSESLSSDLCKEAEEQDEFDSWLLLCSEPEWMGPNLKPCDSESTEEDHRQFDHFGTSLSSRVPGEKHRPSVEPDFFHSCVEIQFAGFIEDDIEHLRLVESPNDADVLLSGQNGLEEVPALVNSDKISGREKDTAKILPEDETTAASQRSAGVRREEADFSIDPDQLTELEQLLEDLSRFEETRQYHSQPVCEEEAAEADPDPAMCRRAVGVQREEEEEHAQDPEPSENSLDVFHLQEDCTAPSQNAASLRIQDEPRTTERVQSSSECHRSPEEVHPGVQVTETTVYKVEEEEEEEEDGGEQYRGSTVETAQTNGDLDRDRARVLAQRLFKLDDIQRKDVVKYLDKDNSFSRAVGEEYLKHFDFRGQTLDEALRSFLSVVVLIGESQERERVLNHFSNRYHCCNQGCFHCSGCVLALTCAVMLLNTDLHGQLVGKSMSSSKFVSNLDGMNEGENFNKDLLKSLYNSIKTEPLPWAVAEEEMSSVLLEEEREDPAPLRSKANPFLDVPIDKNAVVIKEGFLQRKIHADADGKRTPWGKRGWKMFNVVLRGMVLYFHKDEYRREVSEELLSLHHSLAKEAEEYTKRPHVFRLQTADWRVFLFQASSRAEMSSWMNRVNLLSALHSAPPFPAAVGSQRRFCRPILPAAQSANTLERQLQSHSGMLQSFRADLSQLQENPPEGRRAKTKELEEHRLRAEYLQYEVCRYEAFVRVLQVWSRTRTSADGTFVPTDLNRFDRDLCPEAENEEEEEGGMKKSHSSPSLEMDAANAPPPVKVKRNISERRTYRRVVVPKWNKED</sequence>